<dbReference type="AlphaFoldDB" id="A0A0P7A5Y3"/>
<dbReference type="InterPro" id="IPR006683">
    <property type="entry name" value="Thioestr_dom"/>
</dbReference>
<evidence type="ECO:0000256" key="2">
    <source>
        <dbReference type="ARBA" id="ARBA00022801"/>
    </source>
</evidence>
<dbReference type="Proteomes" id="UP000050280">
    <property type="component" value="Unassembled WGS sequence"/>
</dbReference>
<sequence length="138" mass="14611">MDLKKLLQSSPFHRLLGLKWISSNMNEVVLGVDYKKELDGSDEGVNIHGGVIASLIDVSACFAMMNAIGGDAPNMNLEVHYTLMAASGDSLKATAKTLKVGRTIGIADVIVTNQDGKLIAVGRSTLANAAPSRDKLTK</sequence>
<dbReference type="CDD" id="cd03443">
    <property type="entry name" value="PaaI_thioesterase"/>
    <property type="match status" value="1"/>
</dbReference>
<keyword evidence="5" id="KW-1185">Reference proteome</keyword>
<dbReference type="Gene3D" id="3.10.129.10">
    <property type="entry name" value="Hotdog Thioesterase"/>
    <property type="match status" value="1"/>
</dbReference>
<proteinExistence type="inferred from homology"/>
<comment type="caution">
    <text evidence="4">The sequence shown here is derived from an EMBL/GenBank/DDBJ whole genome shotgun (WGS) entry which is preliminary data.</text>
</comment>
<gene>
    <name evidence="4" type="ORF">I595_1704</name>
</gene>
<evidence type="ECO:0000259" key="3">
    <source>
        <dbReference type="Pfam" id="PF03061"/>
    </source>
</evidence>
<dbReference type="RefSeq" id="WP_054558865.1">
    <property type="nucleotide sequence ID" value="NZ_LDJX01000003.1"/>
</dbReference>
<dbReference type="Pfam" id="PF03061">
    <property type="entry name" value="4HBT"/>
    <property type="match status" value="1"/>
</dbReference>
<dbReference type="SUPFAM" id="SSF54637">
    <property type="entry name" value="Thioesterase/thiol ester dehydrase-isomerase"/>
    <property type="match status" value="1"/>
</dbReference>
<dbReference type="GO" id="GO:0047617">
    <property type="term" value="F:fatty acyl-CoA hydrolase activity"/>
    <property type="evidence" value="ECO:0007669"/>
    <property type="project" value="InterPro"/>
</dbReference>
<dbReference type="STRING" id="1300341.I595_1704"/>
<dbReference type="PANTHER" id="PTHR21660:SF1">
    <property type="entry name" value="ACYL-COENZYME A THIOESTERASE 13"/>
    <property type="match status" value="1"/>
</dbReference>
<dbReference type="EMBL" id="LDJX01000003">
    <property type="protein sequence ID" value="KPM32055.1"/>
    <property type="molecule type" value="Genomic_DNA"/>
</dbReference>
<evidence type="ECO:0000313" key="4">
    <source>
        <dbReference type="EMBL" id="KPM32055.1"/>
    </source>
</evidence>
<feature type="domain" description="Thioesterase" evidence="3">
    <location>
        <begin position="46"/>
        <end position="119"/>
    </location>
</feature>
<name>A0A0P7A5Y3_9FLAO</name>
<dbReference type="InterPro" id="IPR029069">
    <property type="entry name" value="HotDog_dom_sf"/>
</dbReference>
<dbReference type="PANTHER" id="PTHR21660">
    <property type="entry name" value="THIOESTERASE SUPERFAMILY MEMBER-RELATED"/>
    <property type="match status" value="1"/>
</dbReference>
<dbReference type="InterPro" id="IPR039298">
    <property type="entry name" value="ACOT13"/>
</dbReference>
<dbReference type="NCBIfam" id="TIGR00369">
    <property type="entry name" value="unchar_dom_1"/>
    <property type="match status" value="1"/>
</dbReference>
<accession>A0A0P7A5Y3</accession>
<dbReference type="OrthoDB" id="32575at2"/>
<reference evidence="4 5" key="1">
    <citation type="submission" date="2015-09" db="EMBL/GenBank/DDBJ databases">
        <title>Genome sequence of the marine flavobacterium Croceitalea dokdonensis DOKDO 023 that contains proton- and sodium-pumping rhodopsins.</title>
        <authorList>
            <person name="Kwon S.-K."/>
            <person name="Lee H.K."/>
            <person name="Kwak M.-J."/>
            <person name="Kim J.F."/>
        </authorList>
    </citation>
    <scope>NUCLEOTIDE SEQUENCE [LARGE SCALE GENOMIC DNA]</scope>
    <source>
        <strain evidence="4 5">DOKDO 023</strain>
    </source>
</reference>
<protein>
    <submittedName>
        <fullName evidence="4">Phenylacetic acid degradation-like protein</fullName>
    </submittedName>
</protein>
<evidence type="ECO:0000313" key="5">
    <source>
        <dbReference type="Proteomes" id="UP000050280"/>
    </source>
</evidence>
<keyword evidence="2" id="KW-0378">Hydrolase</keyword>
<comment type="similarity">
    <text evidence="1">Belongs to the thioesterase PaaI family.</text>
</comment>
<dbReference type="InterPro" id="IPR003736">
    <property type="entry name" value="PAAI_dom"/>
</dbReference>
<evidence type="ECO:0000256" key="1">
    <source>
        <dbReference type="ARBA" id="ARBA00008324"/>
    </source>
</evidence>
<organism evidence="4 5">
    <name type="scientific">Croceitalea dokdonensis DOKDO 023</name>
    <dbReference type="NCBI Taxonomy" id="1300341"/>
    <lineage>
        <taxon>Bacteria</taxon>
        <taxon>Pseudomonadati</taxon>
        <taxon>Bacteroidota</taxon>
        <taxon>Flavobacteriia</taxon>
        <taxon>Flavobacteriales</taxon>
        <taxon>Flavobacteriaceae</taxon>
        <taxon>Croceitalea</taxon>
    </lineage>
</organism>